<dbReference type="KEGG" id="muo:115474372"/>
<accession>A0A6P7YR99</accession>
<dbReference type="Proteomes" id="UP000515156">
    <property type="component" value="Chromosome 7"/>
</dbReference>
<evidence type="ECO:0000256" key="1">
    <source>
        <dbReference type="ARBA" id="ARBA00003237"/>
    </source>
</evidence>
<dbReference type="NCBIfam" id="TIGR00078">
    <property type="entry name" value="nadC"/>
    <property type="match status" value="1"/>
</dbReference>
<dbReference type="GeneID" id="115474372"/>
<feature type="domain" description="Quinolinate phosphoribosyl transferase C-terminal" evidence="14">
    <location>
        <begin position="115"/>
        <end position="285"/>
    </location>
</feature>
<evidence type="ECO:0000256" key="3">
    <source>
        <dbReference type="ARBA" id="ARBA00009400"/>
    </source>
</evidence>
<dbReference type="GO" id="GO:0005737">
    <property type="term" value="C:cytoplasm"/>
    <property type="evidence" value="ECO:0007669"/>
    <property type="project" value="TreeGrafter"/>
</dbReference>
<keyword evidence="7 12" id="KW-0662">Pyridine nucleotide biosynthesis</keyword>
<sequence length="330" mass="35386">MASTRELCHVLHPVALKKLAQDWLQEDTPGFDHAGYVVGDKEKTAVLLCKSTGVLAGVPFFNAVFEELDCRVEWLQSEGVWLEPVITVARVMGPARRLLLGERVALNCLARCSGIATASRRVAEMAQAAGWNGEVAGTRKTTPGFRLVEKYGMLVGGVSTHRFNLSGMVMLKDNHICCTGNITQAVQDAKKVGGFPLKIEVECCSLEEAREAAQAGADIVMLDNFCPQALHTVAQALKLAFPRLVVEASGGVTEKNVSQFFGPHIDVVSLGSLTQSFSAVDYSLKIFRGSRDANNFNNNNNVSTSSTAGAMSSSSATGTSFAPGRHNFAF</sequence>
<evidence type="ECO:0000256" key="8">
    <source>
        <dbReference type="ARBA" id="ARBA00022676"/>
    </source>
</evidence>
<dbReference type="InterPro" id="IPR002638">
    <property type="entry name" value="Quinolinate_PRibosylTrfase_C"/>
</dbReference>
<gene>
    <name evidence="17" type="primary">LOC115474372</name>
</gene>
<comment type="similarity">
    <text evidence="3 12">Belongs to the NadC/ModD family.</text>
</comment>
<evidence type="ECO:0000256" key="9">
    <source>
        <dbReference type="ARBA" id="ARBA00022679"/>
    </source>
</evidence>
<organism evidence="16 17">
    <name type="scientific">Microcaecilia unicolor</name>
    <dbReference type="NCBI Taxonomy" id="1415580"/>
    <lineage>
        <taxon>Eukaryota</taxon>
        <taxon>Metazoa</taxon>
        <taxon>Chordata</taxon>
        <taxon>Craniata</taxon>
        <taxon>Vertebrata</taxon>
        <taxon>Euteleostomi</taxon>
        <taxon>Amphibia</taxon>
        <taxon>Gymnophiona</taxon>
        <taxon>Siphonopidae</taxon>
        <taxon>Microcaecilia</taxon>
    </lineage>
</organism>
<dbReference type="InterPro" id="IPR013785">
    <property type="entry name" value="Aldolase_TIM"/>
</dbReference>
<dbReference type="OrthoDB" id="10067394at2759"/>
<dbReference type="PANTHER" id="PTHR32179">
    <property type="entry name" value="NICOTINATE-NUCLEOTIDE PYROPHOSPHORYLASE [CARBOXYLATING]"/>
    <property type="match status" value="1"/>
</dbReference>
<keyword evidence="9 12" id="KW-0808">Transferase</keyword>
<reference evidence="17" key="1">
    <citation type="submission" date="2025-08" db="UniProtKB">
        <authorList>
            <consortium name="RefSeq"/>
        </authorList>
    </citation>
    <scope>IDENTIFICATION</scope>
</reference>
<dbReference type="Gene3D" id="3.90.1170.20">
    <property type="entry name" value="Quinolinate phosphoribosyl transferase, N-terminal domain"/>
    <property type="match status" value="1"/>
</dbReference>
<dbReference type="Pfam" id="PF01729">
    <property type="entry name" value="QRPTase_C"/>
    <property type="match status" value="1"/>
</dbReference>
<dbReference type="FunCoup" id="A0A6P7YR99">
    <property type="interactions" value="331"/>
</dbReference>
<dbReference type="AlphaFoldDB" id="A0A6P7YR99"/>
<dbReference type="SUPFAM" id="SSF54675">
    <property type="entry name" value="Nicotinate/Quinolinate PRTase N-terminal domain-like"/>
    <property type="match status" value="1"/>
</dbReference>
<dbReference type="Gene3D" id="3.20.20.70">
    <property type="entry name" value="Aldolase class I"/>
    <property type="match status" value="1"/>
</dbReference>
<evidence type="ECO:0000259" key="15">
    <source>
        <dbReference type="Pfam" id="PF02749"/>
    </source>
</evidence>
<protein>
    <recommendedName>
        <fullName evidence="6 12">Nicotinate-nucleotide pyrophosphorylase [carboxylating]</fullName>
        <ecNumber evidence="5 12">2.4.2.19</ecNumber>
    </recommendedName>
    <alternativeName>
        <fullName evidence="10 12">Quinolinate phosphoribosyltransferase [decarboxylating]</fullName>
    </alternativeName>
</protein>
<evidence type="ECO:0000256" key="6">
    <source>
        <dbReference type="ARBA" id="ARBA00020990"/>
    </source>
</evidence>
<evidence type="ECO:0000256" key="11">
    <source>
        <dbReference type="ARBA" id="ARBA00047445"/>
    </source>
</evidence>
<dbReference type="GO" id="GO:0009435">
    <property type="term" value="P:NAD+ biosynthetic process"/>
    <property type="evidence" value="ECO:0007669"/>
    <property type="project" value="UniProtKB-UniPathway"/>
</dbReference>
<evidence type="ECO:0000313" key="16">
    <source>
        <dbReference type="Proteomes" id="UP000515156"/>
    </source>
</evidence>
<comment type="pathway">
    <text evidence="2 12">Cofactor biosynthesis; NAD(+) biosynthesis; nicotinate D-ribonucleotide from quinolinate: step 1/1.</text>
</comment>
<dbReference type="PANTHER" id="PTHR32179:SF3">
    <property type="entry name" value="NICOTINATE-NUCLEOTIDE PYROPHOSPHORYLASE [CARBOXYLATING]"/>
    <property type="match status" value="1"/>
</dbReference>
<dbReference type="InterPro" id="IPR036068">
    <property type="entry name" value="Nicotinate_pribotase-like_C"/>
</dbReference>
<comment type="catalytic activity">
    <reaction evidence="11 12">
        <text>nicotinate beta-D-ribonucleotide + CO2 + diphosphate = quinolinate + 5-phospho-alpha-D-ribose 1-diphosphate + 2 H(+)</text>
        <dbReference type="Rhea" id="RHEA:12733"/>
        <dbReference type="ChEBI" id="CHEBI:15378"/>
        <dbReference type="ChEBI" id="CHEBI:16526"/>
        <dbReference type="ChEBI" id="CHEBI:29959"/>
        <dbReference type="ChEBI" id="CHEBI:33019"/>
        <dbReference type="ChEBI" id="CHEBI:57502"/>
        <dbReference type="ChEBI" id="CHEBI:58017"/>
        <dbReference type="EC" id="2.4.2.19"/>
    </reaction>
</comment>
<feature type="region of interest" description="Disordered" evidence="13">
    <location>
        <begin position="298"/>
        <end position="319"/>
    </location>
</feature>
<dbReference type="RefSeq" id="XP_030065679.1">
    <property type="nucleotide sequence ID" value="XM_030209819.1"/>
</dbReference>
<evidence type="ECO:0000256" key="4">
    <source>
        <dbReference type="ARBA" id="ARBA00011218"/>
    </source>
</evidence>
<dbReference type="InterPro" id="IPR004393">
    <property type="entry name" value="NadC"/>
</dbReference>
<dbReference type="UniPathway" id="UPA00253">
    <property type="reaction ID" value="UER00331"/>
</dbReference>
<dbReference type="InParanoid" id="A0A6P7YR99"/>
<dbReference type="SUPFAM" id="SSF51690">
    <property type="entry name" value="Nicotinate/Quinolinate PRTase C-terminal domain-like"/>
    <property type="match status" value="1"/>
</dbReference>
<dbReference type="PIRSF" id="PIRSF006250">
    <property type="entry name" value="NadC_ModD"/>
    <property type="match status" value="1"/>
</dbReference>
<dbReference type="InterPro" id="IPR027277">
    <property type="entry name" value="NadC/ModD"/>
</dbReference>
<keyword evidence="8 12" id="KW-0328">Glycosyltransferase</keyword>
<dbReference type="CDD" id="cd01572">
    <property type="entry name" value="QPRTase"/>
    <property type="match status" value="1"/>
</dbReference>
<dbReference type="InterPro" id="IPR037128">
    <property type="entry name" value="Quinolinate_PRibosylTase_N_sf"/>
</dbReference>
<evidence type="ECO:0000256" key="5">
    <source>
        <dbReference type="ARBA" id="ARBA00011944"/>
    </source>
</evidence>
<proteinExistence type="inferred from homology"/>
<feature type="domain" description="Quinolinate phosphoribosyl transferase N-terminal" evidence="15">
    <location>
        <begin position="39"/>
        <end position="113"/>
    </location>
</feature>
<dbReference type="GO" id="GO:0004514">
    <property type="term" value="F:nicotinate-nucleotide diphosphorylase (carboxylating) activity"/>
    <property type="evidence" value="ECO:0007669"/>
    <property type="project" value="UniProtKB-EC"/>
</dbReference>
<comment type="function">
    <text evidence="1 12">Involved in the catabolism of quinolinic acid (QA).</text>
</comment>
<dbReference type="EC" id="2.4.2.19" evidence="5 12"/>
<name>A0A6P7YR99_9AMPH</name>
<comment type="subunit">
    <text evidence="4 12">Hexamer formed by 3 homodimers.</text>
</comment>
<evidence type="ECO:0000313" key="17">
    <source>
        <dbReference type="RefSeq" id="XP_030065679.1"/>
    </source>
</evidence>
<evidence type="ECO:0000256" key="2">
    <source>
        <dbReference type="ARBA" id="ARBA00004893"/>
    </source>
</evidence>
<dbReference type="InterPro" id="IPR022412">
    <property type="entry name" value="Quinolinate_PRibosylTrfase_N"/>
</dbReference>
<evidence type="ECO:0000256" key="10">
    <source>
        <dbReference type="ARBA" id="ARBA00033102"/>
    </source>
</evidence>
<evidence type="ECO:0000256" key="13">
    <source>
        <dbReference type="SAM" id="MobiDB-lite"/>
    </source>
</evidence>
<dbReference type="Pfam" id="PF02749">
    <property type="entry name" value="QRPTase_N"/>
    <property type="match status" value="1"/>
</dbReference>
<dbReference type="GO" id="GO:0034213">
    <property type="term" value="P:quinolinate catabolic process"/>
    <property type="evidence" value="ECO:0007669"/>
    <property type="project" value="TreeGrafter"/>
</dbReference>
<evidence type="ECO:0000256" key="7">
    <source>
        <dbReference type="ARBA" id="ARBA00022642"/>
    </source>
</evidence>
<keyword evidence="16" id="KW-1185">Reference proteome</keyword>
<dbReference type="FunFam" id="3.20.20.70:FF:000090">
    <property type="entry name" value="Nicotinate-nucleotide pyrophosphorylase [carboxylating]"/>
    <property type="match status" value="1"/>
</dbReference>
<evidence type="ECO:0000256" key="12">
    <source>
        <dbReference type="PIRNR" id="PIRNR006250"/>
    </source>
</evidence>
<evidence type="ECO:0000259" key="14">
    <source>
        <dbReference type="Pfam" id="PF01729"/>
    </source>
</evidence>